<evidence type="ECO:0000313" key="7">
    <source>
        <dbReference type="Proteomes" id="UP001383192"/>
    </source>
</evidence>
<dbReference type="GO" id="GO:0005524">
    <property type="term" value="F:ATP binding"/>
    <property type="evidence" value="ECO:0007669"/>
    <property type="project" value="UniProtKB-KW"/>
</dbReference>
<gene>
    <name evidence="6" type="ORF">VNI00_003093</name>
</gene>
<feature type="compositionally biased region" description="Pro residues" evidence="4">
    <location>
        <begin position="2131"/>
        <end position="2144"/>
    </location>
</feature>
<dbReference type="PRINTS" id="PR00819">
    <property type="entry name" value="CBXCFQXSUPER"/>
</dbReference>
<dbReference type="Pfam" id="PF13087">
    <property type="entry name" value="AAA_12"/>
    <property type="match status" value="1"/>
</dbReference>
<dbReference type="Gene3D" id="3.40.50.300">
    <property type="entry name" value="P-loop containing nucleotide triphosphate hydrolases"/>
    <property type="match status" value="6"/>
</dbReference>
<dbReference type="CDD" id="cd17936">
    <property type="entry name" value="EEXXEc_NFX1"/>
    <property type="match status" value="1"/>
</dbReference>
<feature type="domain" description="AAA+ ATPase" evidence="5">
    <location>
        <begin position="1617"/>
        <end position="2018"/>
    </location>
</feature>
<dbReference type="Pfam" id="PF00004">
    <property type="entry name" value="AAA"/>
    <property type="match status" value="3"/>
</dbReference>
<keyword evidence="3" id="KW-0067">ATP-binding</keyword>
<feature type="compositionally biased region" description="Basic and acidic residues" evidence="4">
    <location>
        <begin position="1187"/>
        <end position="1208"/>
    </location>
</feature>
<feature type="compositionally biased region" description="Basic and acidic residues" evidence="4">
    <location>
        <begin position="2162"/>
        <end position="2229"/>
    </location>
</feature>
<feature type="compositionally biased region" description="Low complexity" evidence="4">
    <location>
        <begin position="2116"/>
        <end position="2130"/>
    </location>
</feature>
<feature type="region of interest" description="Disordered" evidence="4">
    <location>
        <begin position="2070"/>
        <end position="2240"/>
    </location>
</feature>
<evidence type="ECO:0000256" key="2">
    <source>
        <dbReference type="ARBA" id="ARBA00022741"/>
    </source>
</evidence>
<proteinExistence type="inferred from homology"/>
<dbReference type="Pfam" id="PF17866">
    <property type="entry name" value="AAA_lid_6"/>
    <property type="match status" value="1"/>
</dbReference>
<dbReference type="FunFam" id="3.40.50.300:FF:000216">
    <property type="entry name" value="Type VII secretion ATPase EccA"/>
    <property type="match status" value="2"/>
</dbReference>
<sequence>MDRATRLDKQFEAIITGRSSLAAQNSANFIDAFVAQPNVITGISRILSSKAGVTSLQACLRFDLSPTFFNGRATSLLKYLQHPDLAAVNGGQYLLQVLEPIVEPPIFWASFAHAFRSGQLKEEAQLTFAWLLFEVTSMAVIHGKTFTSNIANDTAIMDLIQKSPHVKVRDIGAKILALTSSIDNAAPANGVHSAGGRHDNDFADFRKISILPTEAEIRCEDRPFLRVKACLDDPETENSRLGIYLDNEFRLLREEMLYEMKEELVAATAANKKSKKGQQKVHRKGLIIDELTIHDIFLGPEGRRCNWGLAMQCKDDFSIFKAKEHGPRVQTLKENPSKPFRHLSWSCLLIDDEVAAFPTLYREESLLANDPPVLVLQMDGEHVDRTLMDLKRAQTVRLIILDTAVFSFEPVLKAIQEMSELPLSRELLFWKDFDVLQRPVGMPADIVNKIQAKPQRDLQSLLNTDKSIVLDQSQHSSLVSALTQRVSLIQGPPGTGKSFIGALLAKILHDHTQQNILVVCYTNHALDQFLEDLLDIGIPATSLIRLGAKSSTRTSSLMRNNQRISYKRDPSSRALIDMQKSEAEKLIGPLTKSFAKLKDEGHSPQEILEYIEFEDWDYFEAFCVPPSNDGMTIAGPDGKPIQDTYLLEQWRNGRDAGIFKGDDFFRDSPIWSMPVDQRKARLARWIQEMTRETVVQFHSKAAQYNSCQKHLARYFSEKDNTLVSSKRIIGCTTTAAAKYSEQIRQASPEVLLVEEAGEILESHILTATNPNTKQLILIGDHQQLRPKVNNYSLTVEKGEGYDLNMSLFERLVLKGYPHETLSQQHRMRPEISALIRQLTYPHLIDAPKTKGRPQLRGVQDVLVFINHSHPEDETPHIAERRDMGSPSSKQNTYEVEMVLKILRYLAQQGYGTNEITVLTPYLAQLQNLRTTLMNDSDPILNDLDSFDLIRAGLPPVTSKPKTGKKAIRLATIDNYQGEESDIIIASLTRSNSAHNIGFMSAPERLNVLLSRARIALILIGNTDTFVKSKKGGALWSKLNDLLKAGGHIYDGFPARCERHPDQKVILKNAIDFDIEVPDGGCKKPCGAALSCGQHICHMKCHRITDHSNVKCKVIVDTQCPKGHTISWKCSGKQPTTCKKCAQEDEKEERKKQKAFELQQQRDAEQLAHARALVELEEQIVAEQQRVQDEQLRKQRKSALEQKRKDLDNARLQTGSQSTVYTPPPPPPPPSPSPTSPPSYPPTQPNTSPSKPQAQAPRNPAPQQPIGGLYAPVVSSVPTSTTLSPSEAEWQRQKQVDGANNQAIDDLMKMTGLETVKDQVLKIKMKIDLAQRQNLTLQDERFNITMLGNPGTGKTTVARLYAKFLASVNVLPGNKFIETTGSRVSDGGVKEMKQHIDNVLKAGGGAIFVDEAYQLVSGENTHGKEVLNFMLAEMENNVGKVVFILAGYRKEMEKFFEHNPGLPSRVPYQLQFEDYTDAELLLMLRRMIVERYGGCMKVEGDIHGLYGRIAIRRLGRGRGKEGFGNARALQNMFQKVTERQAARIHKERVAGKSPDDFLLLGADLIGPKPGDVLKDNLTWKKLQTMVGLQSVKNAIQAFFDTVSTNYQRELQEKEPMAFSLNKIFTGSPGTGKTTVAKLYGQILADLGLLSSGEVIVKNPSDFTGAYIGHSERNTKGILASTVGKVLVIDEAYMLYGGGSSDGGHTDSFKTAVIDTIVAEVQNTPGDDRCVLLLGYKEQMMAMFQARINVNPGFKRRFDVENPFHFDDFSEPELGQILDIKLKAQDLDATQDAKSVAMDVLSRARNRPKFGNGGDVENLVTQAKLRFQQRHGHLPVDARPVDVVLGPQDFDQHHDRAKHATTNLQKLFEDVIGCDDIVKKLGDYQTVAGQMKARGMDARKHIPMNFIFKGPPEVVECSASDLVGKYVGHTGPKVLKLFEKALGSVLFIDEAYRLGSGHFAQEAIDEIVGLMTQERFKDKLIVILAGYDDDMNQLLSVNTGLSMLDKLLRKEGIIVEEVADTTTLEYQKMHDLIDLLSATPSWGNVRDIVTISKQSINLAFTVGDTFSRLRGFQPSPPLLSPLNSQGPPPSSAASATDKSPANKAKSPPPPPPPDDVSESSGKTSSPTESKPTSTPPTSPSAPPSPKSPQQANSPESGTPVDQANVRRDAGVSDKTWRQLQRDKAAEIAKKQKEEETARQLEESRKQEEEAKRRLEQIAEAEKKAKEEEQRRTRGSRRLGCAN</sequence>
<accession>A0AAW0DUA9</accession>
<organism evidence="6 7">
    <name type="scientific">Paramarasmius palmivorus</name>
    <dbReference type="NCBI Taxonomy" id="297713"/>
    <lineage>
        <taxon>Eukaryota</taxon>
        <taxon>Fungi</taxon>
        <taxon>Dikarya</taxon>
        <taxon>Basidiomycota</taxon>
        <taxon>Agaricomycotina</taxon>
        <taxon>Agaricomycetes</taxon>
        <taxon>Agaricomycetidae</taxon>
        <taxon>Agaricales</taxon>
        <taxon>Marasmiineae</taxon>
        <taxon>Marasmiaceae</taxon>
        <taxon>Paramarasmius</taxon>
    </lineage>
</organism>
<dbReference type="SUPFAM" id="SSF52540">
    <property type="entry name" value="P-loop containing nucleoside triphosphate hydrolases"/>
    <property type="match status" value="4"/>
</dbReference>
<dbReference type="EMBL" id="JAYKXP010000008">
    <property type="protein sequence ID" value="KAK7054630.1"/>
    <property type="molecule type" value="Genomic_DNA"/>
</dbReference>
<dbReference type="InterPro" id="IPR041627">
    <property type="entry name" value="AAA_lid_6"/>
</dbReference>
<feature type="compositionally biased region" description="Low complexity" evidence="4">
    <location>
        <begin position="1244"/>
        <end position="1257"/>
    </location>
</feature>
<keyword evidence="2" id="KW-0547">Nucleotide-binding</keyword>
<dbReference type="InterPro" id="IPR050773">
    <property type="entry name" value="CbxX/CfxQ_RuBisCO_ESX"/>
</dbReference>
<feature type="compositionally biased region" description="Polar residues" evidence="4">
    <location>
        <begin position="2147"/>
        <end position="2159"/>
    </location>
</feature>
<dbReference type="PANTHER" id="PTHR43392">
    <property type="entry name" value="AAA-TYPE ATPASE FAMILY PROTEIN / ANKYRIN REPEAT FAMILY PROTEIN"/>
    <property type="match status" value="1"/>
</dbReference>
<protein>
    <recommendedName>
        <fullName evidence="5">AAA+ ATPase domain-containing protein</fullName>
    </recommendedName>
</protein>
<dbReference type="CDD" id="cd18808">
    <property type="entry name" value="SF1_C_Upf1"/>
    <property type="match status" value="1"/>
</dbReference>
<dbReference type="InterPro" id="IPR027417">
    <property type="entry name" value="P-loop_NTPase"/>
</dbReference>
<dbReference type="FunFam" id="3.40.50.300:FF:001660">
    <property type="entry name" value="NF-X1 finger and helicase protein, putative"/>
    <property type="match status" value="1"/>
</dbReference>
<dbReference type="FunFam" id="1.10.8.60:FF:000160">
    <property type="entry name" value="WGS project CABT00000000 data, contig 2.55"/>
    <property type="match status" value="1"/>
</dbReference>
<dbReference type="InterPro" id="IPR000641">
    <property type="entry name" value="CbxX/CfxQ"/>
</dbReference>
<dbReference type="InterPro" id="IPR041679">
    <property type="entry name" value="DNA2/NAM7-like_C"/>
</dbReference>
<feature type="compositionally biased region" description="Low complexity" evidence="4">
    <location>
        <begin position="1271"/>
        <end position="1285"/>
    </location>
</feature>
<dbReference type="GO" id="GO:0004386">
    <property type="term" value="F:helicase activity"/>
    <property type="evidence" value="ECO:0007669"/>
    <property type="project" value="InterPro"/>
</dbReference>
<name>A0AAW0DUA9_9AGAR</name>
<dbReference type="InterPro" id="IPR047187">
    <property type="entry name" value="SF1_C_Upf1"/>
</dbReference>
<evidence type="ECO:0000313" key="6">
    <source>
        <dbReference type="EMBL" id="KAK7054630.1"/>
    </source>
</evidence>
<dbReference type="CDD" id="cd00009">
    <property type="entry name" value="AAA"/>
    <property type="match status" value="2"/>
</dbReference>
<evidence type="ECO:0000256" key="3">
    <source>
        <dbReference type="ARBA" id="ARBA00022840"/>
    </source>
</evidence>
<comment type="caution">
    <text evidence="6">The sequence shown here is derived from an EMBL/GenBank/DDBJ whole genome shotgun (WGS) entry which is preliminary data.</text>
</comment>
<keyword evidence="7" id="KW-1185">Reference proteome</keyword>
<dbReference type="CDD" id="cd06008">
    <property type="entry name" value="NF-X1-zinc-finger"/>
    <property type="match status" value="1"/>
</dbReference>
<feature type="region of interest" description="Disordered" evidence="4">
    <location>
        <begin position="1187"/>
        <end position="1296"/>
    </location>
</feature>
<dbReference type="Gene3D" id="1.10.8.60">
    <property type="match status" value="2"/>
</dbReference>
<dbReference type="InterPro" id="IPR041677">
    <property type="entry name" value="DNA2/NAM7_AAA_11"/>
</dbReference>
<feature type="domain" description="AAA+ ATPase" evidence="5">
    <location>
        <begin position="1339"/>
        <end position="1475"/>
    </location>
</feature>
<dbReference type="InterPro" id="IPR003593">
    <property type="entry name" value="AAA+_ATPase"/>
</dbReference>
<dbReference type="InterPro" id="IPR003959">
    <property type="entry name" value="ATPase_AAA_core"/>
</dbReference>
<feature type="compositionally biased region" description="Pro residues" evidence="4">
    <location>
        <begin position="1221"/>
        <end position="1243"/>
    </location>
</feature>
<evidence type="ECO:0000256" key="1">
    <source>
        <dbReference type="ARBA" id="ARBA00010378"/>
    </source>
</evidence>
<evidence type="ECO:0000259" key="5">
    <source>
        <dbReference type="SMART" id="SM00382"/>
    </source>
</evidence>
<dbReference type="Proteomes" id="UP001383192">
    <property type="component" value="Unassembled WGS sequence"/>
</dbReference>
<feature type="domain" description="AAA+ ATPase" evidence="5">
    <location>
        <begin position="483"/>
        <end position="789"/>
    </location>
</feature>
<dbReference type="GO" id="GO:0016887">
    <property type="term" value="F:ATP hydrolysis activity"/>
    <property type="evidence" value="ECO:0007669"/>
    <property type="project" value="InterPro"/>
</dbReference>
<comment type="similarity">
    <text evidence="1">Belongs to the CbxX/CfxQ family.</text>
</comment>
<dbReference type="Pfam" id="PF13086">
    <property type="entry name" value="AAA_11"/>
    <property type="match status" value="1"/>
</dbReference>
<feature type="compositionally biased region" description="Low complexity" evidence="4">
    <location>
        <begin position="2078"/>
        <end position="2099"/>
    </location>
</feature>
<evidence type="ECO:0000256" key="4">
    <source>
        <dbReference type="SAM" id="MobiDB-lite"/>
    </source>
</evidence>
<reference evidence="6 7" key="1">
    <citation type="submission" date="2024-01" db="EMBL/GenBank/DDBJ databases">
        <title>A draft genome for a cacao thread blight-causing isolate of Paramarasmius palmivorus.</title>
        <authorList>
            <person name="Baruah I.K."/>
            <person name="Bukari Y."/>
            <person name="Amoako-Attah I."/>
            <person name="Meinhardt L.W."/>
            <person name="Bailey B.A."/>
            <person name="Cohen S.P."/>
        </authorList>
    </citation>
    <scope>NUCLEOTIDE SEQUENCE [LARGE SCALE GENOMIC DNA]</scope>
    <source>
        <strain evidence="6 7">GH-12</strain>
    </source>
</reference>
<dbReference type="SMART" id="SM00382">
    <property type="entry name" value="AAA"/>
    <property type="match status" value="3"/>
</dbReference>
<dbReference type="PANTHER" id="PTHR43392:SF2">
    <property type="entry name" value="AAA-TYPE ATPASE FAMILY PROTEIN _ ANKYRIN REPEAT FAMILY PROTEIN"/>
    <property type="match status" value="1"/>
</dbReference>